<dbReference type="InterPro" id="IPR027381">
    <property type="entry name" value="LytR/CpsA/Psr_C"/>
</dbReference>
<gene>
    <name evidence="3" type="ORF">AFE02nite_16910</name>
</gene>
<evidence type="ECO:0000313" key="3">
    <source>
        <dbReference type="EMBL" id="GEN79957.1"/>
    </source>
</evidence>
<dbReference type="Proteomes" id="UP000321484">
    <property type="component" value="Unassembled WGS sequence"/>
</dbReference>
<organism evidence="3 4">
    <name type="scientific">Actinotalea fermentans</name>
    <dbReference type="NCBI Taxonomy" id="43671"/>
    <lineage>
        <taxon>Bacteria</taxon>
        <taxon>Bacillati</taxon>
        <taxon>Actinomycetota</taxon>
        <taxon>Actinomycetes</taxon>
        <taxon>Micrococcales</taxon>
        <taxon>Cellulomonadaceae</taxon>
        <taxon>Actinotalea</taxon>
    </lineage>
</organism>
<feature type="compositionally biased region" description="Low complexity" evidence="1">
    <location>
        <begin position="46"/>
        <end position="59"/>
    </location>
</feature>
<protein>
    <recommendedName>
        <fullName evidence="2">LytR/CpsA/Psr regulator C-terminal domain-containing protein</fullName>
    </recommendedName>
</protein>
<accession>A0A511YXN1</accession>
<keyword evidence="4" id="KW-1185">Reference proteome</keyword>
<dbReference type="PANTHER" id="PTHR33392:SF6">
    <property type="entry name" value="POLYISOPRENYL-TEICHOIC ACID--PEPTIDOGLYCAN TEICHOIC ACID TRANSFERASE TAGU"/>
    <property type="match status" value="1"/>
</dbReference>
<dbReference type="AlphaFoldDB" id="A0A511YXN1"/>
<dbReference type="Gene3D" id="3.30.70.2390">
    <property type="match status" value="1"/>
</dbReference>
<comment type="caution">
    <text evidence="3">The sequence shown here is derived from an EMBL/GenBank/DDBJ whole genome shotgun (WGS) entry which is preliminary data.</text>
</comment>
<reference evidence="3 4" key="1">
    <citation type="submission" date="2019-07" db="EMBL/GenBank/DDBJ databases">
        <title>Whole genome shotgun sequence of Actinotalea fermentans NBRC 105374.</title>
        <authorList>
            <person name="Hosoyama A."/>
            <person name="Uohara A."/>
            <person name="Ohji S."/>
            <person name="Ichikawa N."/>
        </authorList>
    </citation>
    <scope>NUCLEOTIDE SEQUENCE [LARGE SCALE GENOMIC DNA]</scope>
    <source>
        <strain evidence="3 4">NBRC 105374</strain>
    </source>
</reference>
<feature type="region of interest" description="Disordered" evidence="1">
    <location>
        <begin position="19"/>
        <end position="88"/>
    </location>
</feature>
<feature type="compositionally biased region" description="Low complexity" evidence="1">
    <location>
        <begin position="19"/>
        <end position="34"/>
    </location>
</feature>
<proteinExistence type="predicted"/>
<dbReference type="InterPro" id="IPR050922">
    <property type="entry name" value="LytR/CpsA/Psr_CW_biosynth"/>
</dbReference>
<evidence type="ECO:0000259" key="2">
    <source>
        <dbReference type="Pfam" id="PF13399"/>
    </source>
</evidence>
<name>A0A511YXN1_9CELL</name>
<dbReference type="Pfam" id="PF13399">
    <property type="entry name" value="LytR_C"/>
    <property type="match status" value="1"/>
</dbReference>
<evidence type="ECO:0000313" key="4">
    <source>
        <dbReference type="Proteomes" id="UP000321484"/>
    </source>
</evidence>
<feature type="domain" description="LytR/CpsA/Psr regulator C-terminal" evidence="2">
    <location>
        <begin position="73"/>
        <end position="158"/>
    </location>
</feature>
<evidence type="ECO:0000256" key="1">
    <source>
        <dbReference type="SAM" id="MobiDB-lite"/>
    </source>
</evidence>
<dbReference type="EMBL" id="BJYK01000004">
    <property type="protein sequence ID" value="GEN79957.1"/>
    <property type="molecule type" value="Genomic_DNA"/>
</dbReference>
<feature type="compositionally biased region" description="Acidic residues" evidence="1">
    <location>
        <begin position="35"/>
        <end position="45"/>
    </location>
</feature>
<dbReference type="PANTHER" id="PTHR33392">
    <property type="entry name" value="POLYISOPRENYL-TEICHOIC ACID--PEPTIDOGLYCAN TEICHOIC ACID TRANSFERASE TAGU"/>
    <property type="match status" value="1"/>
</dbReference>
<sequence length="161" mass="16500">MLVVFPALAYAAVTVLSDWDGLSSSDSGTEAQPPADDEPADDPTQAEETPAATPTETATPEPPPPPPLDQARPVDVFNATNRSGLAGNASDRLEAAGFTDVSALNWDGDDPAASVVYYATANDITTAQLVAQTLGIAQVVESATDAPEGIVVVLATDYQAT</sequence>